<evidence type="ECO:0000313" key="1">
    <source>
        <dbReference type="EMBL" id="GMN57785.1"/>
    </source>
</evidence>
<dbReference type="Gramene" id="FCD_00037663-RA">
    <property type="protein sequence ID" value="FCD_00037663-RA:cds"/>
    <property type="gene ID" value="FCD_00037663"/>
</dbReference>
<dbReference type="Proteomes" id="UP001187192">
    <property type="component" value="Unassembled WGS sequence"/>
</dbReference>
<sequence length="124" mass="13581">MSHHAYIRYRRSPLLWTNVDSPRIVSLLGGLGGKLGNLPNSLSMGFLVPTCTFTTHQVSWVTWLGLVPSVIGHPVLKGVDQSTNNLCESWSILWSTRAGGLPIPHKAASWFPSGAFSIRLICKI</sequence>
<name>A0AA88IYT1_FICCA</name>
<dbReference type="EMBL" id="BTGU01000072">
    <property type="protein sequence ID" value="GMN57785.1"/>
    <property type="molecule type" value="Genomic_DNA"/>
</dbReference>
<gene>
    <name evidence="1" type="ORF">TIFTF001_026891</name>
</gene>
<proteinExistence type="predicted"/>
<protein>
    <submittedName>
        <fullName evidence="1">Uncharacterized protein</fullName>
    </submittedName>
</protein>
<keyword evidence="2" id="KW-1185">Reference proteome</keyword>
<evidence type="ECO:0000313" key="2">
    <source>
        <dbReference type="Proteomes" id="UP001187192"/>
    </source>
</evidence>
<reference evidence="1" key="1">
    <citation type="submission" date="2023-07" db="EMBL/GenBank/DDBJ databases">
        <title>draft genome sequence of fig (Ficus carica).</title>
        <authorList>
            <person name="Takahashi T."/>
            <person name="Nishimura K."/>
        </authorList>
    </citation>
    <scope>NUCLEOTIDE SEQUENCE</scope>
</reference>
<dbReference type="AlphaFoldDB" id="A0AA88IYT1"/>
<accession>A0AA88IYT1</accession>
<organism evidence="1 2">
    <name type="scientific">Ficus carica</name>
    <name type="common">Common fig</name>
    <dbReference type="NCBI Taxonomy" id="3494"/>
    <lineage>
        <taxon>Eukaryota</taxon>
        <taxon>Viridiplantae</taxon>
        <taxon>Streptophyta</taxon>
        <taxon>Embryophyta</taxon>
        <taxon>Tracheophyta</taxon>
        <taxon>Spermatophyta</taxon>
        <taxon>Magnoliopsida</taxon>
        <taxon>eudicotyledons</taxon>
        <taxon>Gunneridae</taxon>
        <taxon>Pentapetalae</taxon>
        <taxon>rosids</taxon>
        <taxon>fabids</taxon>
        <taxon>Rosales</taxon>
        <taxon>Moraceae</taxon>
        <taxon>Ficeae</taxon>
        <taxon>Ficus</taxon>
    </lineage>
</organism>
<comment type="caution">
    <text evidence="1">The sequence shown here is derived from an EMBL/GenBank/DDBJ whole genome shotgun (WGS) entry which is preliminary data.</text>
</comment>